<sequence>MNMLQHHPPALYHYLSGISASPRYDVPLHNSEGRDSHGFRHSPTVTYRSQFSPLVQNFDYCFDSFPGDHKAMRVKQNDITSQLQDNLTVNQEESRQLVSETRNAQDVCARLLSRSTFRPQAYGSLSSSMKEAVVFHNAEPTIYDGERLPLFSLYVPAHALQVCMDRITSIWKRIRVLPHPLRGLMILFTL</sequence>
<dbReference type="EMBL" id="KN818249">
    <property type="protein sequence ID" value="KIL64398.1"/>
    <property type="molecule type" value="Genomic_DNA"/>
</dbReference>
<accession>A0A0C2X6N1</accession>
<organism evidence="1 2">
    <name type="scientific">Amanita muscaria (strain Koide BX008)</name>
    <dbReference type="NCBI Taxonomy" id="946122"/>
    <lineage>
        <taxon>Eukaryota</taxon>
        <taxon>Fungi</taxon>
        <taxon>Dikarya</taxon>
        <taxon>Basidiomycota</taxon>
        <taxon>Agaricomycotina</taxon>
        <taxon>Agaricomycetes</taxon>
        <taxon>Agaricomycetidae</taxon>
        <taxon>Agaricales</taxon>
        <taxon>Pluteineae</taxon>
        <taxon>Amanitaceae</taxon>
        <taxon>Amanita</taxon>
    </lineage>
</organism>
<protein>
    <submittedName>
        <fullName evidence="1">Uncharacterized protein</fullName>
    </submittedName>
</protein>
<dbReference type="InParanoid" id="A0A0C2X6N1"/>
<keyword evidence="2" id="KW-1185">Reference proteome</keyword>
<proteinExistence type="predicted"/>
<dbReference type="HOGENOM" id="CLU_1427636_0_0_1"/>
<reference evidence="1 2" key="1">
    <citation type="submission" date="2014-04" db="EMBL/GenBank/DDBJ databases">
        <title>Evolutionary Origins and Diversification of the Mycorrhizal Mutualists.</title>
        <authorList>
            <consortium name="DOE Joint Genome Institute"/>
            <consortium name="Mycorrhizal Genomics Consortium"/>
            <person name="Kohler A."/>
            <person name="Kuo A."/>
            <person name="Nagy L.G."/>
            <person name="Floudas D."/>
            <person name="Copeland A."/>
            <person name="Barry K.W."/>
            <person name="Cichocki N."/>
            <person name="Veneault-Fourrey C."/>
            <person name="LaButti K."/>
            <person name="Lindquist E.A."/>
            <person name="Lipzen A."/>
            <person name="Lundell T."/>
            <person name="Morin E."/>
            <person name="Murat C."/>
            <person name="Riley R."/>
            <person name="Ohm R."/>
            <person name="Sun H."/>
            <person name="Tunlid A."/>
            <person name="Henrissat B."/>
            <person name="Grigoriev I.V."/>
            <person name="Hibbett D.S."/>
            <person name="Martin F."/>
        </authorList>
    </citation>
    <scope>NUCLEOTIDE SEQUENCE [LARGE SCALE GENOMIC DNA]</scope>
    <source>
        <strain evidence="1 2">Koide BX008</strain>
    </source>
</reference>
<evidence type="ECO:0000313" key="1">
    <source>
        <dbReference type="EMBL" id="KIL64398.1"/>
    </source>
</evidence>
<gene>
    <name evidence="1" type="ORF">M378DRAFT_585065</name>
</gene>
<evidence type="ECO:0000313" key="2">
    <source>
        <dbReference type="Proteomes" id="UP000054549"/>
    </source>
</evidence>
<dbReference type="Proteomes" id="UP000054549">
    <property type="component" value="Unassembled WGS sequence"/>
</dbReference>
<dbReference type="AlphaFoldDB" id="A0A0C2X6N1"/>
<name>A0A0C2X6N1_AMAMK</name>